<feature type="transmembrane region" description="Helical" evidence="7">
    <location>
        <begin position="93"/>
        <end position="123"/>
    </location>
</feature>
<evidence type="ECO:0000259" key="8">
    <source>
        <dbReference type="Pfam" id="PF00924"/>
    </source>
</evidence>
<feature type="domain" description="Mechanosensitive ion channel MscS C-terminal" evidence="9">
    <location>
        <begin position="182"/>
        <end position="264"/>
    </location>
</feature>
<evidence type="ECO:0000256" key="4">
    <source>
        <dbReference type="ARBA" id="ARBA00022692"/>
    </source>
</evidence>
<dbReference type="Proteomes" id="UP000658720">
    <property type="component" value="Unassembled WGS sequence"/>
</dbReference>
<keyword evidence="5 7" id="KW-1133">Transmembrane helix</keyword>
<protein>
    <submittedName>
        <fullName evidence="11">Mechanosensitive ion channel</fullName>
    </submittedName>
</protein>
<gene>
    <name evidence="11" type="ORF">IQ217_15090</name>
</gene>
<dbReference type="InterPro" id="IPR045275">
    <property type="entry name" value="MscS_archaea/bacteria_type"/>
</dbReference>
<dbReference type="SUPFAM" id="SSF82861">
    <property type="entry name" value="Mechanosensitive channel protein MscS (YggB), transmembrane region"/>
    <property type="match status" value="1"/>
</dbReference>
<evidence type="ECO:0000256" key="1">
    <source>
        <dbReference type="ARBA" id="ARBA00004651"/>
    </source>
</evidence>
<evidence type="ECO:0000256" key="2">
    <source>
        <dbReference type="ARBA" id="ARBA00008017"/>
    </source>
</evidence>
<organism evidence="11 12">
    <name type="scientific">Synechocystis salina LEGE 00031</name>
    <dbReference type="NCBI Taxonomy" id="1828736"/>
    <lineage>
        <taxon>Bacteria</taxon>
        <taxon>Bacillati</taxon>
        <taxon>Cyanobacteriota</taxon>
        <taxon>Cyanophyceae</taxon>
        <taxon>Synechococcales</taxon>
        <taxon>Merismopediaceae</taxon>
        <taxon>Synechocystis</taxon>
    </lineage>
</organism>
<evidence type="ECO:0000313" key="12">
    <source>
        <dbReference type="Proteomes" id="UP000658720"/>
    </source>
</evidence>
<dbReference type="Gene3D" id="2.30.30.60">
    <property type="match status" value="1"/>
</dbReference>
<name>A0ABR9VUX8_9SYNC</name>
<feature type="domain" description="Mechanosensitive ion channel transmembrane helices 2/3" evidence="10">
    <location>
        <begin position="67"/>
        <end position="108"/>
    </location>
</feature>
<dbReference type="InterPro" id="IPR011066">
    <property type="entry name" value="MscS_channel_C_sf"/>
</dbReference>
<dbReference type="InterPro" id="IPR010920">
    <property type="entry name" value="LSM_dom_sf"/>
</dbReference>
<dbReference type="Gene3D" id="3.30.70.100">
    <property type="match status" value="1"/>
</dbReference>
<dbReference type="InterPro" id="IPR008910">
    <property type="entry name" value="MSC_TM_helix"/>
</dbReference>
<reference evidence="11 12" key="1">
    <citation type="submission" date="2020-10" db="EMBL/GenBank/DDBJ databases">
        <authorList>
            <person name="Castelo-Branco R."/>
            <person name="Eusebio N."/>
            <person name="Adriana R."/>
            <person name="Vieira A."/>
            <person name="Brugerolle De Fraissinette N."/>
            <person name="Rezende De Castro R."/>
            <person name="Schneider M.P."/>
            <person name="Vasconcelos V."/>
            <person name="Leao P.N."/>
        </authorList>
    </citation>
    <scope>NUCLEOTIDE SEQUENCE [LARGE SCALE GENOMIC DNA]</scope>
    <source>
        <strain evidence="11 12">LEGE 00031</strain>
    </source>
</reference>
<comment type="subcellular location">
    <subcellularLocation>
        <location evidence="1">Cell membrane</location>
        <topology evidence="1">Multi-pass membrane protein</topology>
    </subcellularLocation>
</comment>
<evidence type="ECO:0000313" key="11">
    <source>
        <dbReference type="EMBL" id="MBE9255139.1"/>
    </source>
</evidence>
<dbReference type="SUPFAM" id="SSF50182">
    <property type="entry name" value="Sm-like ribonucleoproteins"/>
    <property type="match status" value="1"/>
</dbReference>
<dbReference type="InterPro" id="IPR011014">
    <property type="entry name" value="MscS_channel_TM-2"/>
</dbReference>
<evidence type="ECO:0000256" key="3">
    <source>
        <dbReference type="ARBA" id="ARBA00022475"/>
    </source>
</evidence>
<evidence type="ECO:0000259" key="9">
    <source>
        <dbReference type="Pfam" id="PF21082"/>
    </source>
</evidence>
<dbReference type="Pfam" id="PF21082">
    <property type="entry name" value="MS_channel_3rd"/>
    <property type="match status" value="1"/>
</dbReference>
<dbReference type="InterPro" id="IPR023408">
    <property type="entry name" value="MscS_beta-dom_sf"/>
</dbReference>
<accession>A0ABR9VUX8</accession>
<dbReference type="InterPro" id="IPR006685">
    <property type="entry name" value="MscS_channel_2nd"/>
</dbReference>
<dbReference type="EMBL" id="JADEVV010000050">
    <property type="protein sequence ID" value="MBE9255139.1"/>
    <property type="molecule type" value="Genomic_DNA"/>
</dbReference>
<sequence length="286" mass="31972">MPLFSNNIFNYDQQAITDLIITASLKIIFALAILLIGFWLSRRLQKLIIRALRKSSLEPTFISFAGNISYYILLLVFFVLCLAQLGIQTSSLVALLGASTLAIGLALQGSLANVAAGILLVLFNYFRVGERIEVAGIEGVVESIEILSTTICTYDNRLVTIPNKQIIENNIINHVGKPQRRIDLVVGVGYEENIDHVRSSLQWVLDQNSEVCAEPAPTIALGELGDSSVNFYVRPWVKSEDYFRLKLQLTEAIKRKLDEEDISIPFPQRDVHLIQPETKELDIKTA</sequence>
<dbReference type="SUPFAM" id="SSF82689">
    <property type="entry name" value="Mechanosensitive channel protein MscS (YggB), C-terminal domain"/>
    <property type="match status" value="1"/>
</dbReference>
<keyword evidence="4 7" id="KW-0812">Transmembrane</keyword>
<dbReference type="Pfam" id="PF05552">
    <property type="entry name" value="MS_channel_1st_1"/>
    <property type="match status" value="1"/>
</dbReference>
<proteinExistence type="inferred from homology"/>
<dbReference type="Pfam" id="PF00924">
    <property type="entry name" value="MS_channel_2nd"/>
    <property type="match status" value="1"/>
</dbReference>
<dbReference type="InterPro" id="IPR049142">
    <property type="entry name" value="MS_channel_1st"/>
</dbReference>
<keyword evidence="12" id="KW-1185">Reference proteome</keyword>
<evidence type="ECO:0000256" key="5">
    <source>
        <dbReference type="ARBA" id="ARBA00022989"/>
    </source>
</evidence>
<feature type="domain" description="Mechanosensitive ion channel MscS" evidence="8">
    <location>
        <begin position="110"/>
        <end position="175"/>
    </location>
</feature>
<dbReference type="PANTHER" id="PTHR30221">
    <property type="entry name" value="SMALL-CONDUCTANCE MECHANOSENSITIVE CHANNEL"/>
    <property type="match status" value="1"/>
</dbReference>
<evidence type="ECO:0000256" key="7">
    <source>
        <dbReference type="SAM" id="Phobius"/>
    </source>
</evidence>
<keyword evidence="6 7" id="KW-0472">Membrane</keyword>
<comment type="similarity">
    <text evidence="2">Belongs to the MscS (TC 1.A.23) family.</text>
</comment>
<feature type="transmembrane region" description="Helical" evidence="7">
    <location>
        <begin position="20"/>
        <end position="40"/>
    </location>
</feature>
<dbReference type="InterPro" id="IPR049278">
    <property type="entry name" value="MS_channel_C"/>
</dbReference>
<dbReference type="Pfam" id="PF21088">
    <property type="entry name" value="MS_channel_1st"/>
    <property type="match status" value="1"/>
</dbReference>
<evidence type="ECO:0000259" key="10">
    <source>
        <dbReference type="Pfam" id="PF21088"/>
    </source>
</evidence>
<dbReference type="Gene3D" id="1.10.287.1260">
    <property type="match status" value="1"/>
</dbReference>
<dbReference type="PANTHER" id="PTHR30221:SF1">
    <property type="entry name" value="SMALL-CONDUCTANCE MECHANOSENSITIVE CHANNEL"/>
    <property type="match status" value="1"/>
</dbReference>
<comment type="caution">
    <text evidence="11">The sequence shown here is derived from an EMBL/GenBank/DDBJ whole genome shotgun (WGS) entry which is preliminary data.</text>
</comment>
<keyword evidence="3" id="KW-1003">Cell membrane</keyword>
<feature type="transmembrane region" description="Helical" evidence="7">
    <location>
        <begin position="61"/>
        <end position="87"/>
    </location>
</feature>
<evidence type="ECO:0000256" key="6">
    <source>
        <dbReference type="ARBA" id="ARBA00023136"/>
    </source>
</evidence>